<evidence type="ECO:0000256" key="6">
    <source>
        <dbReference type="ARBA" id="ARBA00022617"/>
    </source>
</evidence>
<evidence type="ECO:0000256" key="10">
    <source>
        <dbReference type="ARBA" id="ARBA00023002"/>
    </source>
</evidence>
<dbReference type="GO" id="GO:0020037">
    <property type="term" value="F:heme binding"/>
    <property type="evidence" value="ECO:0007669"/>
    <property type="project" value="InterPro"/>
</dbReference>
<evidence type="ECO:0000256" key="1">
    <source>
        <dbReference type="ARBA" id="ARBA00001971"/>
    </source>
</evidence>
<dbReference type="PANTHER" id="PTHR24292">
    <property type="entry name" value="CYTOCHROME P450"/>
    <property type="match status" value="1"/>
</dbReference>
<keyword evidence="11 14" id="KW-0408">Iron</keyword>
<evidence type="ECO:0000256" key="5">
    <source>
        <dbReference type="ARBA" id="ARBA00010617"/>
    </source>
</evidence>
<dbReference type="InterPro" id="IPR050476">
    <property type="entry name" value="Insect_CytP450_Detox"/>
</dbReference>
<evidence type="ECO:0000256" key="7">
    <source>
        <dbReference type="ARBA" id="ARBA00022723"/>
    </source>
</evidence>
<evidence type="ECO:0000256" key="12">
    <source>
        <dbReference type="ARBA" id="ARBA00023033"/>
    </source>
</evidence>
<evidence type="ECO:0000256" key="14">
    <source>
        <dbReference type="PIRSR" id="PIRSR602401-1"/>
    </source>
</evidence>
<dbReference type="Pfam" id="PF00067">
    <property type="entry name" value="p450"/>
    <property type="match status" value="1"/>
</dbReference>
<keyword evidence="9" id="KW-0492">Microsome</keyword>
<comment type="function">
    <text evidence="2">May be involved in the metabolism of insect hormones and in the breakdown of synthetic insecticides.</text>
</comment>
<dbReference type="InterPro" id="IPR002401">
    <property type="entry name" value="Cyt_P450_E_grp-I"/>
</dbReference>
<evidence type="ECO:0000256" key="2">
    <source>
        <dbReference type="ARBA" id="ARBA00003690"/>
    </source>
</evidence>
<dbReference type="PANTHER" id="PTHR24292:SF54">
    <property type="entry name" value="CYP9F3-RELATED"/>
    <property type="match status" value="1"/>
</dbReference>
<evidence type="ECO:0000256" key="11">
    <source>
        <dbReference type="ARBA" id="ARBA00023004"/>
    </source>
</evidence>
<dbReference type="FunFam" id="1.10.630.10:FF:000042">
    <property type="entry name" value="Cytochrome P450"/>
    <property type="match status" value="1"/>
</dbReference>
<evidence type="ECO:0000256" key="16">
    <source>
        <dbReference type="SAM" id="Phobius"/>
    </source>
</evidence>
<dbReference type="EMBL" id="GFDF01000668">
    <property type="protein sequence ID" value="JAV13416.1"/>
    <property type="molecule type" value="Transcribed_RNA"/>
</dbReference>
<dbReference type="GO" id="GO:0004497">
    <property type="term" value="F:monooxygenase activity"/>
    <property type="evidence" value="ECO:0007669"/>
    <property type="project" value="UniProtKB-KW"/>
</dbReference>
<dbReference type="InterPro" id="IPR036396">
    <property type="entry name" value="Cyt_P450_sf"/>
</dbReference>
<keyword evidence="16" id="KW-1133">Transmembrane helix</keyword>
<dbReference type="PROSITE" id="PS00086">
    <property type="entry name" value="CYTOCHROME_P450"/>
    <property type="match status" value="1"/>
</dbReference>
<dbReference type="PRINTS" id="PR00463">
    <property type="entry name" value="EP450I"/>
</dbReference>
<comment type="subcellular location">
    <subcellularLocation>
        <location evidence="4">Endoplasmic reticulum membrane</location>
        <topology evidence="4">Peripheral membrane protein</topology>
    </subcellularLocation>
    <subcellularLocation>
        <location evidence="3">Microsome membrane</location>
        <topology evidence="3">Peripheral membrane protein</topology>
    </subcellularLocation>
</comment>
<dbReference type="InterPro" id="IPR017972">
    <property type="entry name" value="Cyt_P450_CS"/>
</dbReference>
<evidence type="ECO:0000256" key="3">
    <source>
        <dbReference type="ARBA" id="ARBA00004174"/>
    </source>
</evidence>
<comment type="cofactor">
    <cofactor evidence="1 14">
        <name>heme</name>
        <dbReference type="ChEBI" id="CHEBI:30413"/>
    </cofactor>
</comment>
<feature type="binding site" description="axial binding residue" evidence="14">
    <location>
        <position position="447"/>
    </location>
    <ligand>
        <name>heme</name>
        <dbReference type="ChEBI" id="CHEBI:30413"/>
    </ligand>
    <ligandPart>
        <name>Fe</name>
        <dbReference type="ChEBI" id="CHEBI:18248"/>
    </ligandPart>
</feature>
<keyword evidence="6 14" id="KW-0349">Heme</keyword>
<dbReference type="PRINTS" id="PR00385">
    <property type="entry name" value="P450"/>
</dbReference>
<dbReference type="AlphaFoldDB" id="A0A1L8E431"/>
<dbReference type="InterPro" id="IPR001128">
    <property type="entry name" value="Cyt_P450"/>
</dbReference>
<keyword evidence="16" id="KW-0812">Transmembrane</keyword>
<sequence length="504" mass="57480">MDLTVLLVFLVTFVIVGYLYVKKKQSYWEKHGVPYVNPAFLIGNLWGVGTSKHFAIALQDNYRELKGKDVIGGIYFLTDPVALILDMDLMKNILIKDFQYFHDRGVYVNERDDPLSGHLFSLPGQKWKLMRAKLSPTFTSGKMKMMHSTIIAVADEFKKFLEPYGSRNEEVEIKEMLACFTTDVIGSCAFGIECNSLKEPNTEFRRVGKQVFEFSGLSFAKQIAIQTFPKLAKSLRMSITPPDVTNFFMKLLRETIDYREANNVNRSDFLSLMIQLKNTGKLEGDNVDLGKLTFEELAAQTFVFFVAGFETSSSTMAFALYELALNEEIQERAREEVNAVLEKHGGEFTYEACMELKYLDRVIQETLRKYPIVDNLMRVATNDYNVPGTKHVIPKGMGILIPVYGIHRDPEIYPNPERFDPDRFTDENIKQRHPMAWLPFGEGPRICVGMRFGLMQTRVGLATILSKYRLKATQKTPIPMTYAPLSAFISPPGGMWLKIEKLSS</sequence>
<keyword evidence="13 16" id="KW-0472">Membrane</keyword>
<keyword evidence="8" id="KW-0256">Endoplasmic reticulum</keyword>
<dbReference type="GO" id="GO:0005506">
    <property type="term" value="F:iron ion binding"/>
    <property type="evidence" value="ECO:0007669"/>
    <property type="project" value="InterPro"/>
</dbReference>
<comment type="similarity">
    <text evidence="5 15">Belongs to the cytochrome P450 family.</text>
</comment>
<evidence type="ECO:0000256" key="4">
    <source>
        <dbReference type="ARBA" id="ARBA00004406"/>
    </source>
</evidence>
<dbReference type="Gene3D" id="1.10.630.10">
    <property type="entry name" value="Cytochrome P450"/>
    <property type="match status" value="1"/>
</dbReference>
<evidence type="ECO:0000256" key="8">
    <source>
        <dbReference type="ARBA" id="ARBA00022824"/>
    </source>
</evidence>
<feature type="transmembrane region" description="Helical" evidence="16">
    <location>
        <begin position="6"/>
        <end position="21"/>
    </location>
</feature>
<keyword evidence="7 14" id="KW-0479">Metal-binding</keyword>
<evidence type="ECO:0000256" key="9">
    <source>
        <dbReference type="ARBA" id="ARBA00022848"/>
    </source>
</evidence>
<organism evidence="17">
    <name type="scientific">Nyssomyia neivai</name>
    <dbReference type="NCBI Taxonomy" id="330878"/>
    <lineage>
        <taxon>Eukaryota</taxon>
        <taxon>Metazoa</taxon>
        <taxon>Ecdysozoa</taxon>
        <taxon>Arthropoda</taxon>
        <taxon>Hexapoda</taxon>
        <taxon>Insecta</taxon>
        <taxon>Pterygota</taxon>
        <taxon>Neoptera</taxon>
        <taxon>Endopterygota</taxon>
        <taxon>Diptera</taxon>
        <taxon>Nematocera</taxon>
        <taxon>Psychodoidea</taxon>
        <taxon>Psychodidae</taxon>
        <taxon>Nyssomyia</taxon>
    </lineage>
</organism>
<accession>A0A1L8E431</accession>
<keyword evidence="10 15" id="KW-0560">Oxidoreductase</keyword>
<dbReference type="GO" id="GO:0016705">
    <property type="term" value="F:oxidoreductase activity, acting on paired donors, with incorporation or reduction of molecular oxygen"/>
    <property type="evidence" value="ECO:0007669"/>
    <property type="project" value="InterPro"/>
</dbReference>
<protein>
    <submittedName>
        <fullName evidence="17">Putative cytochrome</fullName>
    </submittedName>
</protein>
<proteinExistence type="inferred from homology"/>
<dbReference type="CDD" id="cd11056">
    <property type="entry name" value="CYP6-like"/>
    <property type="match status" value="1"/>
</dbReference>
<name>A0A1L8E431_9DIPT</name>
<dbReference type="GO" id="GO:0005789">
    <property type="term" value="C:endoplasmic reticulum membrane"/>
    <property type="evidence" value="ECO:0007669"/>
    <property type="project" value="UniProtKB-SubCell"/>
</dbReference>
<evidence type="ECO:0000256" key="15">
    <source>
        <dbReference type="RuleBase" id="RU000461"/>
    </source>
</evidence>
<evidence type="ECO:0000313" key="17">
    <source>
        <dbReference type="EMBL" id="JAV13416.1"/>
    </source>
</evidence>
<reference evidence="17" key="1">
    <citation type="submission" date="2016-12" db="EMBL/GenBank/DDBJ databases">
        <title>An insight into the sialome and mialome of the sand fly, Nyssomyia neivai.</title>
        <authorList>
            <person name="Sebastian V."/>
            <person name="Goulart T.M."/>
            <person name="Oliveira W."/>
            <person name="Calvo E."/>
            <person name="Oliveira L.F."/>
            <person name="Pinto M.C."/>
            <person name="Rosselino A.M."/>
            <person name="Ribeiro J.M."/>
        </authorList>
    </citation>
    <scope>NUCLEOTIDE SEQUENCE</scope>
</reference>
<evidence type="ECO:0000256" key="13">
    <source>
        <dbReference type="ARBA" id="ARBA00023136"/>
    </source>
</evidence>
<dbReference type="SUPFAM" id="SSF48264">
    <property type="entry name" value="Cytochrome P450"/>
    <property type="match status" value="1"/>
</dbReference>
<keyword evidence="12 15" id="KW-0503">Monooxygenase</keyword>